<dbReference type="KEGG" id="jpo:G7058_06915"/>
<dbReference type="PANTHER" id="PTHR30429">
    <property type="entry name" value="D-METHIONINE-BINDING LIPOPROTEIN METQ"/>
    <property type="match status" value="1"/>
</dbReference>
<dbReference type="Gene3D" id="3.40.190.10">
    <property type="entry name" value="Periplasmic binding protein-like II"/>
    <property type="match status" value="2"/>
</dbReference>
<comment type="similarity">
    <text evidence="6">Belongs to the nlpA lipoprotein family.</text>
</comment>
<dbReference type="InterPro" id="IPR004872">
    <property type="entry name" value="Lipoprotein_NlpA"/>
</dbReference>
<organism evidence="9 10">
    <name type="scientific">Jeotgalibaca porci</name>
    <dbReference type="NCBI Taxonomy" id="1868793"/>
    <lineage>
        <taxon>Bacteria</taxon>
        <taxon>Bacillati</taxon>
        <taxon>Bacillota</taxon>
        <taxon>Bacilli</taxon>
        <taxon>Lactobacillales</taxon>
        <taxon>Carnobacteriaceae</taxon>
        <taxon>Jeotgalibaca</taxon>
    </lineage>
</organism>
<evidence type="ECO:0000256" key="3">
    <source>
        <dbReference type="ARBA" id="ARBA00023136"/>
    </source>
</evidence>
<gene>
    <name evidence="9" type="ORF">G7058_06915</name>
</gene>
<evidence type="ECO:0000256" key="4">
    <source>
        <dbReference type="ARBA" id="ARBA00023139"/>
    </source>
</evidence>
<evidence type="ECO:0000256" key="6">
    <source>
        <dbReference type="PIRNR" id="PIRNR002854"/>
    </source>
</evidence>
<dbReference type="PANTHER" id="PTHR30429:SF3">
    <property type="entry name" value="LIPOPROTEIN"/>
    <property type="match status" value="1"/>
</dbReference>
<evidence type="ECO:0000256" key="7">
    <source>
        <dbReference type="PIRSR" id="PIRSR002854-1"/>
    </source>
</evidence>
<dbReference type="PROSITE" id="PS51257">
    <property type="entry name" value="PROKAR_LIPOPROTEIN"/>
    <property type="match status" value="1"/>
</dbReference>
<keyword evidence="2 8" id="KW-0732">Signal</keyword>
<keyword evidence="3" id="KW-0472">Membrane</keyword>
<keyword evidence="10" id="KW-1185">Reference proteome</keyword>
<evidence type="ECO:0000256" key="5">
    <source>
        <dbReference type="ARBA" id="ARBA00023288"/>
    </source>
</evidence>
<feature type="lipid moiety-binding region" description="S-diacylglycerol cysteine" evidence="7">
    <location>
        <position position="19"/>
    </location>
</feature>
<dbReference type="AlphaFoldDB" id="A0A6G7WHM6"/>
<dbReference type="GO" id="GO:0016020">
    <property type="term" value="C:membrane"/>
    <property type="evidence" value="ECO:0007669"/>
    <property type="project" value="UniProtKB-SubCell"/>
</dbReference>
<proteinExistence type="inferred from homology"/>
<evidence type="ECO:0000256" key="8">
    <source>
        <dbReference type="SAM" id="SignalP"/>
    </source>
</evidence>
<sequence>MNKKFLGLTAGLALFLAACGSETATEESVKVSVGVVSEVEVEVWEDVKERLVDQGIELTIEQFGDYVQPNLAAQAGDVDINAFQHVAYLESFNADNDGDLTHIGYTYVSPLGLYSEKVEDYADLADGAKIIIPNDVTNGGRALLLLQAIDLITLDDAAGTEPTLNDITDNPKNLVITDLDASQTARALPDVDAAVINTNFATDSGLVPSEDALFLDTDNISEVSEIYKNVVATRADDADNETYLKVVAEYQTEATAKKLEEVTQGNDVPAWD</sequence>
<evidence type="ECO:0000313" key="9">
    <source>
        <dbReference type="EMBL" id="QIK51775.1"/>
    </source>
</evidence>
<reference evidence="9 10" key="1">
    <citation type="journal article" date="2017" name="Int. J. Syst. Evol. Microbiol.">
        <title>Jeotgalibaca porci sp. nov. and Jeotgalibaca arthritidis sp. nov., isolated from pigs, and emended description of the genus Jeotgalibaca.</title>
        <authorList>
            <person name="Zamora L."/>
            <person name="Perez-Sancho M."/>
            <person name="Dominguez L."/>
            <person name="Fernandez-Garayzabal J.F."/>
            <person name="Vela A.I."/>
        </authorList>
    </citation>
    <scope>NUCLEOTIDE SEQUENCE [LARGE SCALE GENOMIC DNA]</scope>
    <source>
        <strain evidence="9 10">CCUG 69148</strain>
    </source>
</reference>
<dbReference type="Pfam" id="PF03180">
    <property type="entry name" value="Lipoprotein_9"/>
    <property type="match status" value="1"/>
</dbReference>
<dbReference type="RefSeq" id="WP_166062833.1">
    <property type="nucleotide sequence ID" value="NZ_CP049889.1"/>
</dbReference>
<dbReference type="GeneID" id="94553009"/>
<dbReference type="SUPFAM" id="SSF53850">
    <property type="entry name" value="Periplasmic binding protein-like II"/>
    <property type="match status" value="1"/>
</dbReference>
<evidence type="ECO:0000313" key="10">
    <source>
        <dbReference type="Proteomes" id="UP000501830"/>
    </source>
</evidence>
<accession>A0A6G7WHM6</accession>
<feature type="signal peptide" evidence="8">
    <location>
        <begin position="1"/>
        <end position="23"/>
    </location>
</feature>
<dbReference type="EMBL" id="CP049889">
    <property type="protein sequence ID" value="QIK51775.1"/>
    <property type="molecule type" value="Genomic_DNA"/>
</dbReference>
<keyword evidence="5 6" id="KW-0449">Lipoprotein</keyword>
<keyword evidence="4" id="KW-0564">Palmitate</keyword>
<protein>
    <recommendedName>
        <fullName evidence="6">Lipoprotein</fullName>
    </recommendedName>
</protein>
<dbReference type="Proteomes" id="UP000501830">
    <property type="component" value="Chromosome"/>
</dbReference>
<feature type="chain" id="PRO_5026319489" description="Lipoprotein" evidence="8">
    <location>
        <begin position="24"/>
        <end position="272"/>
    </location>
</feature>
<comment type="subcellular location">
    <subcellularLocation>
        <location evidence="1">Membrane</location>
        <topology evidence="1">Lipid-anchor</topology>
    </subcellularLocation>
</comment>
<evidence type="ECO:0000256" key="1">
    <source>
        <dbReference type="ARBA" id="ARBA00004635"/>
    </source>
</evidence>
<name>A0A6G7WHM6_9LACT</name>
<dbReference type="PIRSF" id="PIRSF002854">
    <property type="entry name" value="MetQ"/>
    <property type="match status" value="1"/>
</dbReference>
<evidence type="ECO:0000256" key="2">
    <source>
        <dbReference type="ARBA" id="ARBA00022729"/>
    </source>
</evidence>